<evidence type="ECO:0000313" key="2">
    <source>
        <dbReference type="EMBL" id="MCM3716570.1"/>
    </source>
</evidence>
<evidence type="ECO:0000313" key="3">
    <source>
        <dbReference type="Proteomes" id="UP001139179"/>
    </source>
</evidence>
<protein>
    <submittedName>
        <fullName evidence="2">Type II toxin-antitoxin system SpoIISA family toxin</fullName>
    </submittedName>
</protein>
<dbReference type="Pfam" id="PF14171">
    <property type="entry name" value="SpoIISA_toxin"/>
    <property type="match status" value="1"/>
</dbReference>
<feature type="transmembrane region" description="Helical" evidence="1">
    <location>
        <begin position="38"/>
        <end position="56"/>
    </location>
</feature>
<feature type="transmembrane region" description="Helical" evidence="1">
    <location>
        <begin position="6"/>
        <end position="26"/>
    </location>
</feature>
<name>A0A9X2IQQ1_9BACI</name>
<keyword evidence="1" id="KW-0472">Membrane</keyword>
<dbReference type="RefSeq" id="WP_251225218.1">
    <property type="nucleotide sequence ID" value="NZ_JAMBOL010000044.1"/>
</dbReference>
<dbReference type="GO" id="GO:0016020">
    <property type="term" value="C:membrane"/>
    <property type="evidence" value="ECO:0007669"/>
    <property type="project" value="InterPro"/>
</dbReference>
<dbReference type="AlphaFoldDB" id="A0A9X2IQQ1"/>
<gene>
    <name evidence="2" type="ORF">M3202_21230</name>
</gene>
<accession>A0A9X2IQQ1</accession>
<dbReference type="InterPro" id="IPR025940">
    <property type="entry name" value="SpoIISA_toxin"/>
</dbReference>
<sequence>MTFKIFIIALVLFIVGNFLFFCFAPLRYHLSLRTMRKGLYSLYLIALMAGILVDEIKLSNWPFILVLTFIVVFIDIAILLTPNILKIWKAEFQYGDYVENIIITNEKRQKGTMDRVGTMSVMIQSASDYFGQIEEVHTKDEKKQQLRQYLDQYANQYGLLIQLWDFEYSPVDSDTIDAKEKQGLSDQQINELADYYGFSNGISETLDCIARLNTFDYGKEKEEYIKSLAQSGIVTLIKEDSYIVPAYMEEQNLLVVLKNDMGELLEVDGIHITNLISIYYSYV</sequence>
<organism evidence="2 3">
    <name type="scientific">Halalkalibacter oceani</name>
    <dbReference type="NCBI Taxonomy" id="1653776"/>
    <lineage>
        <taxon>Bacteria</taxon>
        <taxon>Bacillati</taxon>
        <taxon>Bacillota</taxon>
        <taxon>Bacilli</taxon>
        <taxon>Bacillales</taxon>
        <taxon>Bacillaceae</taxon>
        <taxon>Halalkalibacter</taxon>
    </lineage>
</organism>
<keyword evidence="1" id="KW-0812">Transmembrane</keyword>
<proteinExistence type="predicted"/>
<reference evidence="2" key="1">
    <citation type="submission" date="2022-05" db="EMBL/GenBank/DDBJ databases">
        <title>Comparative Genomics of Spacecraft Associated Microbes.</title>
        <authorList>
            <person name="Tran M.T."/>
            <person name="Wright A."/>
            <person name="Seuylemezian A."/>
            <person name="Eisen J."/>
            <person name="Coil D."/>
        </authorList>
    </citation>
    <scope>NUCLEOTIDE SEQUENCE</scope>
    <source>
        <strain evidence="2">214.1.1</strain>
    </source>
</reference>
<evidence type="ECO:0000256" key="1">
    <source>
        <dbReference type="SAM" id="Phobius"/>
    </source>
</evidence>
<feature type="transmembrane region" description="Helical" evidence="1">
    <location>
        <begin position="62"/>
        <end position="80"/>
    </location>
</feature>
<dbReference type="Proteomes" id="UP001139179">
    <property type="component" value="Unassembled WGS sequence"/>
</dbReference>
<dbReference type="EMBL" id="JAMBOL010000044">
    <property type="protein sequence ID" value="MCM3716570.1"/>
    <property type="molecule type" value="Genomic_DNA"/>
</dbReference>
<keyword evidence="3" id="KW-1185">Reference proteome</keyword>
<comment type="caution">
    <text evidence="2">The sequence shown here is derived from an EMBL/GenBank/DDBJ whole genome shotgun (WGS) entry which is preliminary data.</text>
</comment>
<keyword evidence="1" id="KW-1133">Transmembrane helix</keyword>